<proteinExistence type="predicted"/>
<protein>
    <submittedName>
        <fullName evidence="1">Uncharacterized protein</fullName>
    </submittedName>
</protein>
<dbReference type="PANTHER" id="PTHR12970:SF1">
    <property type="entry name" value="PROTEASOME ASSEMBLY CHAPERONE 2"/>
    <property type="match status" value="1"/>
</dbReference>
<dbReference type="Gene3D" id="3.40.50.10900">
    <property type="entry name" value="PAC-like subunit"/>
    <property type="match status" value="1"/>
</dbReference>
<evidence type="ECO:0000313" key="2">
    <source>
        <dbReference type="Proteomes" id="UP001603857"/>
    </source>
</evidence>
<dbReference type="PANTHER" id="PTHR12970">
    <property type="entry name" value="PROTEASOME ASSEMBLY CHAPERONE 2"/>
    <property type="match status" value="1"/>
</dbReference>
<dbReference type="InterPro" id="IPR016562">
    <property type="entry name" value="Proteasome_assmbl_chp_2_euk"/>
</dbReference>
<dbReference type="InterPro" id="IPR038389">
    <property type="entry name" value="PSMG2_sf"/>
</dbReference>
<keyword evidence="2" id="KW-1185">Reference proteome</keyword>
<dbReference type="EMBL" id="JBGMDY010000004">
    <property type="protein sequence ID" value="KAL2336227.1"/>
    <property type="molecule type" value="Genomic_DNA"/>
</dbReference>
<evidence type="ECO:0000313" key="1">
    <source>
        <dbReference type="EMBL" id="KAL2336227.1"/>
    </source>
</evidence>
<dbReference type="Proteomes" id="UP001603857">
    <property type="component" value="Unassembled WGS sequence"/>
</dbReference>
<organism evidence="1 2">
    <name type="scientific">Flemingia macrophylla</name>
    <dbReference type="NCBI Taxonomy" id="520843"/>
    <lineage>
        <taxon>Eukaryota</taxon>
        <taxon>Viridiplantae</taxon>
        <taxon>Streptophyta</taxon>
        <taxon>Embryophyta</taxon>
        <taxon>Tracheophyta</taxon>
        <taxon>Spermatophyta</taxon>
        <taxon>Magnoliopsida</taxon>
        <taxon>eudicotyledons</taxon>
        <taxon>Gunneridae</taxon>
        <taxon>Pentapetalae</taxon>
        <taxon>rosids</taxon>
        <taxon>fabids</taxon>
        <taxon>Fabales</taxon>
        <taxon>Fabaceae</taxon>
        <taxon>Papilionoideae</taxon>
        <taxon>50 kb inversion clade</taxon>
        <taxon>NPAAA clade</taxon>
        <taxon>indigoferoid/millettioid clade</taxon>
        <taxon>Phaseoleae</taxon>
        <taxon>Flemingia</taxon>
    </lineage>
</organism>
<sequence>MGLGDNPSTWHANPLLKWVFHSLTWTDETVDSSRSLTPSLPIVASTSSQSPPNFSPRFYKNLSRAAAGAPALALGHQIALIRCRGGSGFGAGAPNLLSRCRWGDTLGVGAPTSFSPSTVGADFPISRPNFVNIRDSSCATPCLTSTIRDSSCATPRLTYTLSLSITVLRRTVVLGRLGFVGFRLQRLKRKTSTWLGKWFLHPYLPRLFTSMAKTETIHNDLLVTKQQRNNDAYGPFPQGELVLPLEAYDSPSNAITIIQQRSPVIKGMMVEFAKNMAGFLAGSGKKHIIVLSSLDFGKWQKVDMSRFITFLVPTSNGADEKREQLGWKKLREYDHSQKHWKYLSDLVEGNATRKILFL</sequence>
<dbReference type="AlphaFoldDB" id="A0ABD1ML03"/>
<reference evidence="1 2" key="1">
    <citation type="submission" date="2024-08" db="EMBL/GenBank/DDBJ databases">
        <title>Insights into the chromosomal genome structure of Flemingia macrophylla.</title>
        <authorList>
            <person name="Ding Y."/>
            <person name="Zhao Y."/>
            <person name="Bi W."/>
            <person name="Wu M."/>
            <person name="Zhao G."/>
            <person name="Gong Y."/>
            <person name="Li W."/>
            <person name="Zhang P."/>
        </authorList>
    </citation>
    <scope>NUCLEOTIDE SEQUENCE [LARGE SCALE GENOMIC DNA]</scope>
    <source>
        <strain evidence="1">DYQJB</strain>
        <tissue evidence="1">Leaf</tissue>
    </source>
</reference>
<name>A0ABD1ML03_9FABA</name>
<comment type="caution">
    <text evidence="1">The sequence shown here is derived from an EMBL/GenBank/DDBJ whole genome shotgun (WGS) entry which is preliminary data.</text>
</comment>
<accession>A0ABD1ML03</accession>
<gene>
    <name evidence="1" type="ORF">Fmac_010673</name>
</gene>